<evidence type="ECO:0000313" key="4">
    <source>
        <dbReference type="Proteomes" id="UP000029228"/>
    </source>
</evidence>
<dbReference type="PANTHER" id="PTHR41252:SF1">
    <property type="entry name" value="BLR2505 PROTEIN"/>
    <property type="match status" value="1"/>
</dbReference>
<proteinExistence type="predicted"/>
<name>A0A090RX23_9VIBR</name>
<feature type="domain" description="SnoaL-like" evidence="2">
    <location>
        <begin position="70"/>
        <end position="171"/>
    </location>
</feature>
<dbReference type="InterPro" id="IPR032710">
    <property type="entry name" value="NTF2-like_dom_sf"/>
</dbReference>
<dbReference type="AlphaFoldDB" id="A0A090RX23"/>
<dbReference type="Gene3D" id="3.10.450.50">
    <property type="match status" value="1"/>
</dbReference>
<keyword evidence="4" id="KW-1185">Reference proteome</keyword>
<gene>
    <name evidence="3" type="ORF">JCM19235_2212</name>
</gene>
<comment type="caution">
    <text evidence="3">The sequence shown here is derived from an EMBL/GenBank/DDBJ whole genome shotgun (WGS) entry which is preliminary data.</text>
</comment>
<evidence type="ECO:0000313" key="3">
    <source>
        <dbReference type="EMBL" id="GAL18789.1"/>
    </source>
</evidence>
<dbReference type="EMBL" id="BBMR01000003">
    <property type="protein sequence ID" value="GAL18789.1"/>
    <property type="molecule type" value="Genomic_DNA"/>
</dbReference>
<dbReference type="PANTHER" id="PTHR41252">
    <property type="entry name" value="BLR2505 PROTEIN"/>
    <property type="match status" value="1"/>
</dbReference>
<evidence type="ECO:0000259" key="2">
    <source>
        <dbReference type="Pfam" id="PF12680"/>
    </source>
</evidence>
<feature type="signal peptide" evidence="1">
    <location>
        <begin position="1"/>
        <end position="24"/>
    </location>
</feature>
<protein>
    <recommendedName>
        <fullName evidence="2">SnoaL-like domain-containing protein</fullName>
    </recommendedName>
</protein>
<feature type="chain" id="PRO_5001864012" description="SnoaL-like domain-containing protein" evidence="1">
    <location>
        <begin position="25"/>
        <end position="192"/>
    </location>
</feature>
<sequence length="192" mass="21043">MKGFNYVAMLSAAIFTLSSSTLSASELASSGVENMKAKQDAIEINQPQYWPKPENPVAKGSDDSEALKVVQGFFAAYGQGDLEGIREFVAEDVEWHIPGRHALAGTKRGITEFTEFFAKLGEAGFKAEVMILAANDTYVIDAHRGYSTAAGDNVDLNWILLYQIEDGKIKRVQNFSGDVYTSDAFFNAFFAD</sequence>
<reference evidence="3 4" key="1">
    <citation type="submission" date="2014-09" db="EMBL/GenBank/DDBJ databases">
        <title>Vibrio maritimus JCM 19235. (C45) whole genome shotgun sequence.</title>
        <authorList>
            <person name="Sawabe T."/>
            <person name="Meirelles P."/>
            <person name="Nakanishi M."/>
            <person name="Sayaka M."/>
            <person name="Hattori M."/>
            <person name="Ohkuma M."/>
        </authorList>
    </citation>
    <scope>NUCLEOTIDE SEQUENCE [LARGE SCALE GENOMIC DNA]</scope>
    <source>
        <strain evidence="4">JCM19235</strain>
    </source>
</reference>
<dbReference type="Proteomes" id="UP000029228">
    <property type="component" value="Unassembled WGS sequence"/>
</dbReference>
<dbReference type="SUPFAM" id="SSF54427">
    <property type="entry name" value="NTF2-like"/>
    <property type="match status" value="1"/>
</dbReference>
<evidence type="ECO:0000256" key="1">
    <source>
        <dbReference type="SAM" id="SignalP"/>
    </source>
</evidence>
<keyword evidence="1" id="KW-0732">Signal</keyword>
<organism evidence="3 4">
    <name type="scientific">Vibrio maritimus</name>
    <dbReference type="NCBI Taxonomy" id="990268"/>
    <lineage>
        <taxon>Bacteria</taxon>
        <taxon>Pseudomonadati</taxon>
        <taxon>Pseudomonadota</taxon>
        <taxon>Gammaproteobacteria</taxon>
        <taxon>Vibrionales</taxon>
        <taxon>Vibrionaceae</taxon>
        <taxon>Vibrio</taxon>
    </lineage>
</organism>
<dbReference type="InterPro" id="IPR037401">
    <property type="entry name" value="SnoaL-like"/>
</dbReference>
<dbReference type="STRING" id="990268.JCM19235_2212"/>
<dbReference type="Pfam" id="PF12680">
    <property type="entry name" value="SnoaL_2"/>
    <property type="match status" value="1"/>
</dbReference>
<accession>A0A090RX23</accession>